<name>A0A0F9T2S6_9ZZZZ</name>
<evidence type="ECO:0000313" key="1">
    <source>
        <dbReference type="EMBL" id="KKN73544.1"/>
    </source>
</evidence>
<reference evidence="1" key="1">
    <citation type="journal article" date="2015" name="Nature">
        <title>Complex archaea that bridge the gap between prokaryotes and eukaryotes.</title>
        <authorList>
            <person name="Spang A."/>
            <person name="Saw J.H."/>
            <person name="Jorgensen S.L."/>
            <person name="Zaremba-Niedzwiedzka K."/>
            <person name="Martijn J."/>
            <person name="Lind A.E."/>
            <person name="van Eijk R."/>
            <person name="Schleper C."/>
            <person name="Guy L."/>
            <person name="Ettema T.J."/>
        </authorList>
    </citation>
    <scope>NUCLEOTIDE SEQUENCE</scope>
</reference>
<comment type="caution">
    <text evidence="1">The sequence shown here is derived from an EMBL/GenBank/DDBJ whole genome shotgun (WGS) entry which is preliminary data.</text>
</comment>
<gene>
    <name evidence="1" type="ORF">LCGC14_0399960</name>
</gene>
<protein>
    <submittedName>
        <fullName evidence="1">Uncharacterized protein</fullName>
    </submittedName>
</protein>
<dbReference type="AlphaFoldDB" id="A0A0F9T2S6"/>
<organism evidence="1">
    <name type="scientific">marine sediment metagenome</name>
    <dbReference type="NCBI Taxonomy" id="412755"/>
    <lineage>
        <taxon>unclassified sequences</taxon>
        <taxon>metagenomes</taxon>
        <taxon>ecological metagenomes</taxon>
    </lineage>
</organism>
<sequence>MGAEVISVESGHPDHPYFDKHTFIDGRGELVELTVVELRLLTAVANQRNGVLWDNIGARTGAEIKLYDAGLLQFKVALAKPAGARCVSYPTAIAAVQLLERGLM</sequence>
<accession>A0A0F9T2S6</accession>
<proteinExistence type="predicted"/>
<dbReference type="EMBL" id="LAZR01000342">
    <property type="protein sequence ID" value="KKN73544.1"/>
    <property type="molecule type" value="Genomic_DNA"/>
</dbReference>